<evidence type="ECO:0000313" key="2">
    <source>
        <dbReference type="Proteomes" id="UP001589590"/>
    </source>
</evidence>
<dbReference type="RefSeq" id="WP_290273474.1">
    <property type="nucleotide sequence ID" value="NZ_JAUFQP010000013.1"/>
</dbReference>
<gene>
    <name evidence="1" type="ORF">ACFFU1_07385</name>
</gene>
<evidence type="ECO:0008006" key="3">
    <source>
        <dbReference type="Google" id="ProtNLM"/>
    </source>
</evidence>
<name>A0ABV5GYI6_9FLAO</name>
<accession>A0ABV5GYI6</accession>
<sequence>MIRILFILICFFNIQQDKPTIVWQQDYKLSWDDFKAKPRLSSDAVAETASGISFGFSVKEFNKEIVSFSTDVFAYFYPEESWCKPKDVNRGVLAHEQLHFDLTELYSRKLKLNIAKLEVSKDIKKELRWLYQNTVKALDVAQKQYDAETNHSQNIDIQKHWEAFVEEELRKLSNYK</sequence>
<comment type="caution">
    <text evidence="1">The sequence shown here is derived from an EMBL/GenBank/DDBJ whole genome shotgun (WGS) entry which is preliminary data.</text>
</comment>
<protein>
    <recommendedName>
        <fullName evidence="3">DUF922 domain-containing protein</fullName>
    </recommendedName>
</protein>
<dbReference type="EMBL" id="JBHMFA010000005">
    <property type="protein sequence ID" value="MFB9104715.1"/>
    <property type="molecule type" value="Genomic_DNA"/>
</dbReference>
<dbReference type="InterPro" id="IPR010321">
    <property type="entry name" value="DUF922"/>
</dbReference>
<organism evidence="1 2">
    <name type="scientific">Algibacter miyuki</name>
    <dbReference type="NCBI Taxonomy" id="1306933"/>
    <lineage>
        <taxon>Bacteria</taxon>
        <taxon>Pseudomonadati</taxon>
        <taxon>Bacteroidota</taxon>
        <taxon>Flavobacteriia</taxon>
        <taxon>Flavobacteriales</taxon>
        <taxon>Flavobacteriaceae</taxon>
        <taxon>Algibacter</taxon>
    </lineage>
</organism>
<keyword evidence="2" id="KW-1185">Reference proteome</keyword>
<proteinExistence type="predicted"/>
<dbReference type="Proteomes" id="UP001589590">
    <property type="component" value="Unassembled WGS sequence"/>
</dbReference>
<evidence type="ECO:0000313" key="1">
    <source>
        <dbReference type="EMBL" id="MFB9104715.1"/>
    </source>
</evidence>
<dbReference type="Pfam" id="PF06037">
    <property type="entry name" value="DUF922"/>
    <property type="match status" value="1"/>
</dbReference>
<reference evidence="1 2" key="1">
    <citation type="submission" date="2024-09" db="EMBL/GenBank/DDBJ databases">
        <authorList>
            <person name="Sun Q."/>
            <person name="Mori K."/>
        </authorList>
    </citation>
    <scope>NUCLEOTIDE SEQUENCE [LARGE SCALE GENOMIC DNA]</scope>
    <source>
        <strain evidence="1 2">CECT 8300</strain>
    </source>
</reference>